<gene>
    <name evidence="5" type="ORF">GCM10025791_40230</name>
</gene>
<dbReference type="SUPFAM" id="SSF46689">
    <property type="entry name" value="Homeodomain-like"/>
    <property type="match status" value="1"/>
</dbReference>
<dbReference type="Proteomes" id="UP001409585">
    <property type="component" value="Unassembled WGS sequence"/>
</dbReference>
<protein>
    <submittedName>
        <fullName evidence="5">AraC family transcriptional regulator</fullName>
    </submittedName>
</protein>
<dbReference type="RefSeq" id="WP_345426622.1">
    <property type="nucleotide sequence ID" value="NZ_AP031496.1"/>
</dbReference>
<dbReference type="PANTHER" id="PTHR47894:SF1">
    <property type="entry name" value="HTH-TYPE TRANSCRIPTIONAL REGULATOR VQSM"/>
    <property type="match status" value="1"/>
</dbReference>
<dbReference type="Pfam" id="PF12625">
    <property type="entry name" value="Arabinose_bd"/>
    <property type="match status" value="1"/>
</dbReference>
<dbReference type="PROSITE" id="PS01124">
    <property type="entry name" value="HTH_ARAC_FAMILY_2"/>
    <property type="match status" value="1"/>
</dbReference>
<dbReference type="InterPro" id="IPR020449">
    <property type="entry name" value="Tscrpt_reg_AraC-type_HTH"/>
</dbReference>
<proteinExistence type="predicted"/>
<dbReference type="InterPro" id="IPR032687">
    <property type="entry name" value="AraC-type_N"/>
</dbReference>
<evidence type="ECO:0000313" key="5">
    <source>
        <dbReference type="EMBL" id="GAA4955944.1"/>
    </source>
</evidence>
<evidence type="ECO:0000259" key="4">
    <source>
        <dbReference type="PROSITE" id="PS01124"/>
    </source>
</evidence>
<keyword evidence="1" id="KW-0805">Transcription regulation</keyword>
<keyword evidence="3" id="KW-0804">Transcription</keyword>
<dbReference type="EMBL" id="BAABLX010000071">
    <property type="protein sequence ID" value="GAA4955944.1"/>
    <property type="molecule type" value="Genomic_DNA"/>
</dbReference>
<dbReference type="GO" id="GO:0000976">
    <property type="term" value="F:transcription cis-regulatory region binding"/>
    <property type="evidence" value="ECO:0007669"/>
    <property type="project" value="TreeGrafter"/>
</dbReference>
<comment type="caution">
    <text evidence="5">The sequence shown here is derived from an EMBL/GenBank/DDBJ whole genome shotgun (WGS) entry which is preliminary data.</text>
</comment>
<name>A0AAV3U7M5_9ALTE</name>
<keyword evidence="2" id="KW-0238">DNA-binding</keyword>
<dbReference type="GO" id="GO:0005829">
    <property type="term" value="C:cytosol"/>
    <property type="evidence" value="ECO:0007669"/>
    <property type="project" value="TreeGrafter"/>
</dbReference>
<sequence>MEKDSQSEPRTAVGWANAIAMTLEMQGKNSALLFKEADIPYQSTSDPSCRVEAHKIFHLMQLAVKTTGNPSFGLQVACNFQPAHFHALGFSLYSSSSLYDFCLRLVHYFRLLSENAKHYLHEDEEHYRLVIELINPKASIESLDGWIGAIVHMCRSIYRPDFTPLKVELERPAPESHAEDFERFFRAPVIFSAPTNTIYFAKEDMLAHLPSGNSDLARRNDEVVIEYLARLDREDIVRQVEAKVIELLPTGECSKDRIASLLHISQRKLHNKLEQKNTSYQEILENLRSNLAKQYIEQKNVSFSEIAFLLGFTDTSNFARAFRRWTGVSPTQYRDQLEGD</sequence>
<evidence type="ECO:0000313" key="6">
    <source>
        <dbReference type="Proteomes" id="UP001409585"/>
    </source>
</evidence>
<evidence type="ECO:0000256" key="1">
    <source>
        <dbReference type="ARBA" id="ARBA00023015"/>
    </source>
</evidence>
<organism evidence="5 6">
    <name type="scientific">Halioxenophilus aromaticivorans</name>
    <dbReference type="NCBI Taxonomy" id="1306992"/>
    <lineage>
        <taxon>Bacteria</taxon>
        <taxon>Pseudomonadati</taxon>
        <taxon>Pseudomonadota</taxon>
        <taxon>Gammaproteobacteria</taxon>
        <taxon>Alteromonadales</taxon>
        <taxon>Alteromonadaceae</taxon>
        <taxon>Halioxenophilus</taxon>
    </lineage>
</organism>
<dbReference type="InterPro" id="IPR018060">
    <property type="entry name" value="HTH_AraC"/>
</dbReference>
<keyword evidence="6" id="KW-1185">Reference proteome</keyword>
<reference evidence="6" key="1">
    <citation type="journal article" date="2019" name="Int. J. Syst. Evol. Microbiol.">
        <title>The Global Catalogue of Microorganisms (GCM) 10K type strain sequencing project: providing services to taxonomists for standard genome sequencing and annotation.</title>
        <authorList>
            <consortium name="The Broad Institute Genomics Platform"/>
            <consortium name="The Broad Institute Genome Sequencing Center for Infectious Disease"/>
            <person name="Wu L."/>
            <person name="Ma J."/>
        </authorList>
    </citation>
    <scope>NUCLEOTIDE SEQUENCE [LARGE SCALE GENOMIC DNA]</scope>
    <source>
        <strain evidence="6">JCM 19134</strain>
    </source>
</reference>
<dbReference type="SMART" id="SM00342">
    <property type="entry name" value="HTH_ARAC"/>
    <property type="match status" value="1"/>
</dbReference>
<dbReference type="PRINTS" id="PR00032">
    <property type="entry name" value="HTHARAC"/>
</dbReference>
<dbReference type="GO" id="GO:0003700">
    <property type="term" value="F:DNA-binding transcription factor activity"/>
    <property type="evidence" value="ECO:0007669"/>
    <property type="project" value="InterPro"/>
</dbReference>
<dbReference type="InterPro" id="IPR009057">
    <property type="entry name" value="Homeodomain-like_sf"/>
</dbReference>
<dbReference type="Gene3D" id="1.10.10.60">
    <property type="entry name" value="Homeodomain-like"/>
    <property type="match status" value="1"/>
</dbReference>
<dbReference type="AlphaFoldDB" id="A0AAV3U7M5"/>
<evidence type="ECO:0000256" key="3">
    <source>
        <dbReference type="ARBA" id="ARBA00023163"/>
    </source>
</evidence>
<dbReference type="Pfam" id="PF12833">
    <property type="entry name" value="HTH_18"/>
    <property type="match status" value="1"/>
</dbReference>
<evidence type="ECO:0000256" key="2">
    <source>
        <dbReference type="ARBA" id="ARBA00023125"/>
    </source>
</evidence>
<accession>A0AAV3U7M5</accession>
<dbReference type="PANTHER" id="PTHR47894">
    <property type="entry name" value="HTH-TYPE TRANSCRIPTIONAL REGULATOR GADX"/>
    <property type="match status" value="1"/>
</dbReference>
<feature type="domain" description="HTH araC/xylS-type" evidence="4">
    <location>
        <begin position="234"/>
        <end position="336"/>
    </location>
</feature>